<keyword evidence="2" id="KW-1185">Reference proteome</keyword>
<dbReference type="EMBL" id="CP109491">
    <property type="protein sequence ID" value="WUX36831.1"/>
    <property type="molecule type" value="Genomic_DNA"/>
</dbReference>
<accession>A0ABZ1ZDJ0</accession>
<evidence type="ECO:0000313" key="2">
    <source>
        <dbReference type="Proteomes" id="UP001431926"/>
    </source>
</evidence>
<gene>
    <name evidence="1" type="ORF">OG367_11570</name>
</gene>
<name>A0ABZ1ZDJ0_STRAQ</name>
<organism evidence="1 2">
    <name type="scientific">Streptomyces anulatus</name>
    <name type="common">Streptomyces chrysomallus</name>
    <dbReference type="NCBI Taxonomy" id="1892"/>
    <lineage>
        <taxon>Bacteria</taxon>
        <taxon>Bacillati</taxon>
        <taxon>Actinomycetota</taxon>
        <taxon>Actinomycetes</taxon>
        <taxon>Kitasatosporales</taxon>
        <taxon>Streptomycetaceae</taxon>
        <taxon>Streptomyces</taxon>
    </lineage>
</organism>
<dbReference type="Proteomes" id="UP001431926">
    <property type="component" value="Chromosome"/>
</dbReference>
<proteinExistence type="predicted"/>
<evidence type="ECO:0000313" key="1">
    <source>
        <dbReference type="EMBL" id="WUX36831.1"/>
    </source>
</evidence>
<protein>
    <submittedName>
        <fullName evidence="1">Uncharacterized protein</fullName>
    </submittedName>
</protein>
<dbReference type="RefSeq" id="WP_329355730.1">
    <property type="nucleotide sequence ID" value="NZ_CP109490.1"/>
</dbReference>
<reference evidence="1" key="1">
    <citation type="submission" date="2022-10" db="EMBL/GenBank/DDBJ databases">
        <title>The complete genomes of actinobacterial strains from the NBC collection.</title>
        <authorList>
            <person name="Joergensen T.S."/>
            <person name="Alvarez Arevalo M."/>
            <person name="Sterndorff E.B."/>
            <person name="Faurdal D."/>
            <person name="Vuksanovic O."/>
            <person name="Mourched A.-S."/>
            <person name="Charusanti P."/>
            <person name="Shaw S."/>
            <person name="Blin K."/>
            <person name="Weber T."/>
        </authorList>
    </citation>
    <scope>NUCLEOTIDE SEQUENCE</scope>
    <source>
        <strain evidence="1">NBC_01436</strain>
    </source>
</reference>
<sequence length="183" mass="19237">MAHTPLYPNTFLVTGPCSTPAEIADLTAHAFDVTDQLGVNTLVATSTSHLVSDYAGIVVVGPSLTSGTKGRQMDIVATVLEAKALAHRAPVIVPQATTEAASCDACGQWQTIATVRNGHGECFCRDCDGTASGCSWCLEDDETEPVYTGTGFAPMCAPCADVEKVRRPSPWNLTTSERIPAHA</sequence>